<protein>
    <submittedName>
        <fullName evidence="1">Uncharacterized protein</fullName>
    </submittedName>
</protein>
<evidence type="ECO:0000313" key="2">
    <source>
        <dbReference type="Proteomes" id="UP000821837"/>
    </source>
</evidence>
<dbReference type="Proteomes" id="UP000821837">
    <property type="component" value="Chromosome 8"/>
</dbReference>
<dbReference type="AlphaFoldDB" id="A0A9D4PFV1"/>
<organism evidence="1 2">
    <name type="scientific">Rhipicephalus sanguineus</name>
    <name type="common">Brown dog tick</name>
    <name type="synonym">Ixodes sanguineus</name>
    <dbReference type="NCBI Taxonomy" id="34632"/>
    <lineage>
        <taxon>Eukaryota</taxon>
        <taxon>Metazoa</taxon>
        <taxon>Ecdysozoa</taxon>
        <taxon>Arthropoda</taxon>
        <taxon>Chelicerata</taxon>
        <taxon>Arachnida</taxon>
        <taxon>Acari</taxon>
        <taxon>Parasitiformes</taxon>
        <taxon>Ixodida</taxon>
        <taxon>Ixodoidea</taxon>
        <taxon>Ixodidae</taxon>
        <taxon>Rhipicephalinae</taxon>
        <taxon>Rhipicephalus</taxon>
        <taxon>Rhipicephalus</taxon>
    </lineage>
</organism>
<gene>
    <name evidence="1" type="ORF">HPB52_000430</name>
</gene>
<proteinExistence type="predicted"/>
<comment type="caution">
    <text evidence="1">The sequence shown here is derived from an EMBL/GenBank/DDBJ whole genome shotgun (WGS) entry which is preliminary data.</text>
</comment>
<dbReference type="EMBL" id="JABSTV010001254">
    <property type="protein sequence ID" value="KAH7938795.1"/>
    <property type="molecule type" value="Genomic_DNA"/>
</dbReference>
<evidence type="ECO:0000313" key="1">
    <source>
        <dbReference type="EMBL" id="KAH7938795.1"/>
    </source>
</evidence>
<name>A0A9D4PFV1_RHISA</name>
<sequence>MRPGIHGTPATGNNHRRSNRTCELNWGRHHHHRYYCYDNNGNSASGNIRQGQSTAAVVALAPQQLAQQKAAVWATRQEKLAERETDEFAPL</sequence>
<accession>A0A9D4PFV1</accession>
<keyword evidence="2" id="KW-1185">Reference proteome</keyword>
<reference evidence="1" key="2">
    <citation type="submission" date="2021-09" db="EMBL/GenBank/DDBJ databases">
        <authorList>
            <person name="Jia N."/>
            <person name="Wang J."/>
            <person name="Shi W."/>
            <person name="Du L."/>
            <person name="Sun Y."/>
            <person name="Zhan W."/>
            <person name="Jiang J."/>
            <person name="Wang Q."/>
            <person name="Zhang B."/>
            <person name="Ji P."/>
            <person name="Sakyi L.B."/>
            <person name="Cui X."/>
            <person name="Yuan T."/>
            <person name="Jiang B."/>
            <person name="Yang W."/>
            <person name="Lam T.T.-Y."/>
            <person name="Chang Q."/>
            <person name="Ding S."/>
            <person name="Wang X."/>
            <person name="Zhu J."/>
            <person name="Ruan X."/>
            <person name="Zhao L."/>
            <person name="Wei J."/>
            <person name="Que T."/>
            <person name="Du C."/>
            <person name="Cheng J."/>
            <person name="Dai P."/>
            <person name="Han X."/>
            <person name="Huang E."/>
            <person name="Gao Y."/>
            <person name="Liu J."/>
            <person name="Shao H."/>
            <person name="Ye R."/>
            <person name="Li L."/>
            <person name="Wei W."/>
            <person name="Wang X."/>
            <person name="Wang C."/>
            <person name="Huo Q."/>
            <person name="Li W."/>
            <person name="Guo W."/>
            <person name="Chen H."/>
            <person name="Chen S."/>
            <person name="Zhou L."/>
            <person name="Zhou L."/>
            <person name="Ni X."/>
            <person name="Tian J."/>
            <person name="Zhou Y."/>
            <person name="Sheng Y."/>
            <person name="Liu T."/>
            <person name="Pan Y."/>
            <person name="Xia L."/>
            <person name="Li J."/>
            <person name="Zhao F."/>
            <person name="Cao W."/>
        </authorList>
    </citation>
    <scope>NUCLEOTIDE SEQUENCE</scope>
    <source>
        <strain evidence="1">Rsan-2018</strain>
        <tissue evidence="1">Larvae</tissue>
    </source>
</reference>
<reference evidence="1" key="1">
    <citation type="journal article" date="2020" name="Cell">
        <title>Large-Scale Comparative Analyses of Tick Genomes Elucidate Their Genetic Diversity and Vector Capacities.</title>
        <authorList>
            <consortium name="Tick Genome and Microbiome Consortium (TIGMIC)"/>
            <person name="Jia N."/>
            <person name="Wang J."/>
            <person name="Shi W."/>
            <person name="Du L."/>
            <person name="Sun Y."/>
            <person name="Zhan W."/>
            <person name="Jiang J.F."/>
            <person name="Wang Q."/>
            <person name="Zhang B."/>
            <person name="Ji P."/>
            <person name="Bell-Sakyi L."/>
            <person name="Cui X.M."/>
            <person name="Yuan T.T."/>
            <person name="Jiang B.G."/>
            <person name="Yang W.F."/>
            <person name="Lam T.T."/>
            <person name="Chang Q.C."/>
            <person name="Ding S.J."/>
            <person name="Wang X.J."/>
            <person name="Zhu J.G."/>
            <person name="Ruan X.D."/>
            <person name="Zhao L."/>
            <person name="Wei J.T."/>
            <person name="Ye R.Z."/>
            <person name="Que T.C."/>
            <person name="Du C.H."/>
            <person name="Zhou Y.H."/>
            <person name="Cheng J.X."/>
            <person name="Dai P.F."/>
            <person name="Guo W.B."/>
            <person name="Han X.H."/>
            <person name="Huang E.J."/>
            <person name="Li L.F."/>
            <person name="Wei W."/>
            <person name="Gao Y.C."/>
            <person name="Liu J.Z."/>
            <person name="Shao H.Z."/>
            <person name="Wang X."/>
            <person name="Wang C.C."/>
            <person name="Yang T.C."/>
            <person name="Huo Q.B."/>
            <person name="Li W."/>
            <person name="Chen H.Y."/>
            <person name="Chen S.E."/>
            <person name="Zhou L.G."/>
            <person name="Ni X.B."/>
            <person name="Tian J.H."/>
            <person name="Sheng Y."/>
            <person name="Liu T."/>
            <person name="Pan Y.S."/>
            <person name="Xia L.Y."/>
            <person name="Li J."/>
            <person name="Zhao F."/>
            <person name="Cao W.C."/>
        </authorList>
    </citation>
    <scope>NUCLEOTIDE SEQUENCE</scope>
    <source>
        <strain evidence="1">Rsan-2018</strain>
    </source>
</reference>